<name>A0ABQ1XP34_9PROT</name>
<feature type="signal peptide" evidence="1">
    <location>
        <begin position="1"/>
        <end position="41"/>
    </location>
</feature>
<dbReference type="PROSITE" id="PS51318">
    <property type="entry name" value="TAT"/>
    <property type="match status" value="1"/>
</dbReference>
<proteinExistence type="predicted"/>
<sequence>MNHNSNVAQARVALRRRLTGAALAAGLLLGAAAMMPVPAFAQAQTETQEGRLSLSARGEVRIAPDMATVSAGAQTRADTAAEALAANARAMSGVFQALERAGIARRDIQTSGLSLNAVYAPYDSSERGRDQRIVGYEASNTVRVIVRDMDRVGRTIDALVSSGANQLQGVNFTHSDPAEARDEARRRAVNELNRLRALYAEAAGISTGRLISLSESGSSQPSPMMYARAESISMDAGTEVAPGEITISVNVDAVWAIQP</sequence>
<evidence type="ECO:0000313" key="2">
    <source>
        <dbReference type="EMBL" id="GGG98953.1"/>
    </source>
</evidence>
<dbReference type="Gene3D" id="3.30.110.170">
    <property type="entry name" value="Protein of unknown function (DUF541), domain 1"/>
    <property type="match status" value="1"/>
</dbReference>
<dbReference type="Gene3D" id="3.30.70.2970">
    <property type="entry name" value="Protein of unknown function (DUF541), domain 2"/>
    <property type="match status" value="1"/>
</dbReference>
<dbReference type="InterPro" id="IPR006311">
    <property type="entry name" value="TAT_signal"/>
</dbReference>
<dbReference type="Proteomes" id="UP000648722">
    <property type="component" value="Unassembled WGS sequence"/>
</dbReference>
<comment type="caution">
    <text evidence="2">The sequence shown here is derived from an EMBL/GenBank/DDBJ whole genome shotgun (WGS) entry which is preliminary data.</text>
</comment>
<dbReference type="RefSeq" id="WP_188451810.1">
    <property type="nucleotide sequence ID" value="NZ_BMFS01000005.1"/>
</dbReference>
<keyword evidence="1" id="KW-0732">Signal</keyword>
<gene>
    <name evidence="2" type="ORF">GCM10007420_13480</name>
</gene>
<evidence type="ECO:0000256" key="1">
    <source>
        <dbReference type="SAM" id="SignalP"/>
    </source>
</evidence>
<dbReference type="PANTHER" id="PTHR34387:SF1">
    <property type="entry name" value="PERIPLASMIC IMMUNOGENIC PROTEIN"/>
    <property type="match status" value="1"/>
</dbReference>
<feature type="chain" id="PRO_5046536190" evidence="1">
    <location>
        <begin position="42"/>
        <end position="259"/>
    </location>
</feature>
<reference evidence="3" key="1">
    <citation type="journal article" date="2019" name="Int. J. Syst. Evol. Microbiol.">
        <title>The Global Catalogue of Microorganisms (GCM) 10K type strain sequencing project: providing services to taxonomists for standard genome sequencing and annotation.</title>
        <authorList>
            <consortium name="The Broad Institute Genomics Platform"/>
            <consortium name="The Broad Institute Genome Sequencing Center for Infectious Disease"/>
            <person name="Wu L."/>
            <person name="Ma J."/>
        </authorList>
    </citation>
    <scope>NUCLEOTIDE SEQUENCE [LARGE SCALE GENOMIC DNA]</scope>
    <source>
        <strain evidence="3">CGMCC 1.12766</strain>
    </source>
</reference>
<dbReference type="PANTHER" id="PTHR34387">
    <property type="entry name" value="SLR1258 PROTEIN"/>
    <property type="match status" value="1"/>
</dbReference>
<dbReference type="InterPro" id="IPR052022">
    <property type="entry name" value="26kDa_periplasmic_antigen"/>
</dbReference>
<protein>
    <submittedName>
        <fullName evidence="2">SIMPL domain-containing protein</fullName>
    </submittedName>
</protein>
<dbReference type="EMBL" id="BMFS01000005">
    <property type="protein sequence ID" value="GGG98953.1"/>
    <property type="molecule type" value="Genomic_DNA"/>
</dbReference>
<organism evidence="2 3">
    <name type="scientific">Glycocaulis albus</name>
    <dbReference type="NCBI Taxonomy" id="1382801"/>
    <lineage>
        <taxon>Bacteria</taxon>
        <taxon>Pseudomonadati</taxon>
        <taxon>Pseudomonadota</taxon>
        <taxon>Alphaproteobacteria</taxon>
        <taxon>Maricaulales</taxon>
        <taxon>Maricaulaceae</taxon>
        <taxon>Glycocaulis</taxon>
    </lineage>
</organism>
<accession>A0ABQ1XP34</accession>
<dbReference type="InterPro" id="IPR007497">
    <property type="entry name" value="SIMPL/DUF541"/>
</dbReference>
<dbReference type="Pfam" id="PF04402">
    <property type="entry name" value="SIMPL"/>
    <property type="match status" value="1"/>
</dbReference>
<evidence type="ECO:0000313" key="3">
    <source>
        <dbReference type="Proteomes" id="UP000648722"/>
    </source>
</evidence>
<keyword evidence="3" id="KW-1185">Reference proteome</keyword>